<dbReference type="Pfam" id="PF10604">
    <property type="entry name" value="Polyketide_cyc2"/>
    <property type="match status" value="1"/>
</dbReference>
<accession>A0A1I4RUI0</accession>
<sequence>MNKICTDVTIEAPINEVWDLLTDFDNYGEWNPFVTNISGKLEQGSRLDIFLQPPETKGMRIVPLVTKVEPINEFRWKGNLWVKGIFDGEHAFRLEELENNRTRMIQCERFRGILAPLVLHMIGVKIRKGFESMNYSLKRECEKRN</sequence>
<evidence type="ECO:0008006" key="3">
    <source>
        <dbReference type="Google" id="ProtNLM"/>
    </source>
</evidence>
<dbReference type="PANTHER" id="PTHR36166:SF1">
    <property type="entry name" value="SRPBCC DOMAIN-CONTAINING PROTEIN"/>
    <property type="match status" value="1"/>
</dbReference>
<protein>
    <recommendedName>
        <fullName evidence="3">Polyketide cyclase / dehydrase and lipid transport</fullName>
    </recommendedName>
</protein>
<dbReference type="OrthoDB" id="66844at2157"/>
<keyword evidence="2" id="KW-1185">Reference proteome</keyword>
<dbReference type="InterPro" id="IPR023393">
    <property type="entry name" value="START-like_dom_sf"/>
</dbReference>
<dbReference type="AlphaFoldDB" id="A0A1I4RUI0"/>
<dbReference type="CDD" id="cd07822">
    <property type="entry name" value="SRPBCC_4"/>
    <property type="match status" value="1"/>
</dbReference>
<proteinExistence type="predicted"/>
<reference evidence="2" key="1">
    <citation type="submission" date="2016-10" db="EMBL/GenBank/DDBJ databases">
        <authorList>
            <person name="Varghese N."/>
            <person name="Submissions S."/>
        </authorList>
    </citation>
    <scope>NUCLEOTIDE SEQUENCE [LARGE SCALE GENOMIC DNA]</scope>
    <source>
        <strain evidence="2">Mob M</strain>
    </source>
</reference>
<dbReference type="EMBL" id="FOUJ01000003">
    <property type="protein sequence ID" value="SFM55670.1"/>
    <property type="molecule type" value="Genomic_DNA"/>
</dbReference>
<dbReference type="PANTHER" id="PTHR36166">
    <property type="entry name" value="CHROMOSOME 9, WHOLE GENOME SHOTGUN SEQUENCE"/>
    <property type="match status" value="1"/>
</dbReference>
<dbReference type="SUPFAM" id="SSF55961">
    <property type="entry name" value="Bet v1-like"/>
    <property type="match status" value="1"/>
</dbReference>
<dbReference type="Proteomes" id="UP000198535">
    <property type="component" value="Unassembled WGS sequence"/>
</dbReference>
<organism evidence="1 2">
    <name type="scientific">Methanolobus profundi</name>
    <dbReference type="NCBI Taxonomy" id="487685"/>
    <lineage>
        <taxon>Archaea</taxon>
        <taxon>Methanobacteriati</taxon>
        <taxon>Methanobacteriota</taxon>
        <taxon>Stenosarchaea group</taxon>
        <taxon>Methanomicrobia</taxon>
        <taxon>Methanosarcinales</taxon>
        <taxon>Methanosarcinaceae</taxon>
        <taxon>Methanolobus</taxon>
    </lineage>
</organism>
<dbReference type="Gene3D" id="3.30.530.20">
    <property type="match status" value="1"/>
</dbReference>
<dbReference type="RefSeq" id="WP_091935795.1">
    <property type="nucleotide sequence ID" value="NZ_FOUJ01000003.1"/>
</dbReference>
<gene>
    <name evidence="1" type="ORF">SAMN04488696_1580</name>
</gene>
<evidence type="ECO:0000313" key="1">
    <source>
        <dbReference type="EMBL" id="SFM55670.1"/>
    </source>
</evidence>
<dbReference type="InterPro" id="IPR019587">
    <property type="entry name" value="Polyketide_cyclase/dehydratase"/>
</dbReference>
<evidence type="ECO:0000313" key="2">
    <source>
        <dbReference type="Proteomes" id="UP000198535"/>
    </source>
</evidence>
<name>A0A1I4RUI0_9EURY</name>